<dbReference type="Pfam" id="PF01593">
    <property type="entry name" value="Amino_oxidase"/>
    <property type="match status" value="1"/>
</dbReference>
<evidence type="ECO:0000313" key="13">
    <source>
        <dbReference type="EMBL" id="POZ54226.1"/>
    </source>
</evidence>
<dbReference type="SUPFAM" id="SSF54373">
    <property type="entry name" value="FAD-linked reductases, C-terminal domain"/>
    <property type="match status" value="1"/>
</dbReference>
<comment type="pathway">
    <text evidence="3 11">Porphyrin-containing compound metabolism; protoheme biosynthesis.</text>
</comment>
<comment type="caution">
    <text evidence="13">The sequence shown here is derived from an EMBL/GenBank/DDBJ whole genome shotgun (WGS) entry which is preliminary data.</text>
</comment>
<dbReference type="InterPro" id="IPR050464">
    <property type="entry name" value="Zeta_carotene_desat/Oxidored"/>
</dbReference>
<reference evidence="13 14" key="1">
    <citation type="submission" date="2017-11" db="EMBL/GenBank/DDBJ databases">
        <title>Genome sequence of Lysinibacillus sphaericus, a lignin-degrading bacteria isolated from municipal solid waste soil.</title>
        <authorList>
            <person name="Persinoti G.F."/>
            <person name="Paixao D.A."/>
            <person name="Bugg T.D."/>
            <person name="Squina F.M."/>
        </authorList>
    </citation>
    <scope>NUCLEOTIDE SEQUENCE [LARGE SCALE GENOMIC DNA]</scope>
    <source>
        <strain evidence="13 14">A1</strain>
    </source>
</reference>
<dbReference type="GO" id="GO:0004729">
    <property type="term" value="F:oxygen-dependent protoporphyrinogen oxidase activity"/>
    <property type="evidence" value="ECO:0007669"/>
    <property type="project" value="UniProtKB-UniRule"/>
</dbReference>
<dbReference type="AlphaFoldDB" id="A0A2S5CTW5"/>
<dbReference type="RefSeq" id="WP_103978018.1">
    <property type="nucleotide sequence ID" value="NZ_PGLV01000007.1"/>
</dbReference>
<accession>A0A2S5CTW5</accession>
<evidence type="ECO:0000256" key="11">
    <source>
        <dbReference type="RuleBase" id="RU364052"/>
    </source>
</evidence>
<feature type="domain" description="Amine oxidase" evidence="12">
    <location>
        <begin position="11"/>
        <end position="452"/>
    </location>
</feature>
<keyword evidence="8 11" id="KW-0274">FAD</keyword>
<keyword evidence="7 11" id="KW-0285">Flavoprotein</keyword>
<evidence type="ECO:0000256" key="7">
    <source>
        <dbReference type="ARBA" id="ARBA00022630"/>
    </source>
</evidence>
<dbReference type="GO" id="GO:0006783">
    <property type="term" value="P:heme biosynthetic process"/>
    <property type="evidence" value="ECO:0007669"/>
    <property type="project" value="UniProtKB-UniRule"/>
</dbReference>
<dbReference type="Gene3D" id="3.90.660.20">
    <property type="entry name" value="Protoporphyrinogen oxidase, mitochondrial, domain 2"/>
    <property type="match status" value="1"/>
</dbReference>
<name>A0A2S5CTW5_LYSSH</name>
<dbReference type="Gene3D" id="3.50.50.60">
    <property type="entry name" value="FAD/NAD(P)-binding domain"/>
    <property type="match status" value="1"/>
</dbReference>
<dbReference type="NCBIfam" id="TIGR00562">
    <property type="entry name" value="proto_IX_ox"/>
    <property type="match status" value="1"/>
</dbReference>
<dbReference type="Proteomes" id="UP000237319">
    <property type="component" value="Unassembled WGS sequence"/>
</dbReference>
<keyword evidence="10 11" id="KW-0350">Heme biosynthesis</keyword>
<dbReference type="InterPro" id="IPR004572">
    <property type="entry name" value="Protoporphyrinogen_oxidase"/>
</dbReference>
<protein>
    <recommendedName>
        <fullName evidence="6 11">Coproporphyrinogen III oxidase</fullName>
        <ecNumber evidence="5 11">1.3.3.15</ecNumber>
    </recommendedName>
</protein>
<evidence type="ECO:0000256" key="5">
    <source>
        <dbReference type="ARBA" id="ARBA00012402"/>
    </source>
</evidence>
<gene>
    <name evidence="13" type="primary">hemY_2</name>
    <name evidence="13" type="ORF">LYSIN_04248</name>
</gene>
<sequence length="462" mass="51067">MKTIVVLGGGITGLCTMHYLQRQVLQKNIDVKLVLVEKNPYLGGKLHSAYEQGFIMETGADSIVARHKGVMELVQELNFEQELVYNETGVSYIYTNDELHAIPADSTFGIPMSLASLEASTLVSEAGKQQALQDLTMPNKGFTKDSSIGEFLTYYLGEELVQNQIAPVLAGVYSGDLHQLSIASTLPYIIDYKNEYGSIIKGFEANREQFVKASNKKFISFKQGLSSLINRLEETLTNVEIIKGVATTNVKKQEKHYTITLADGRKFEAEHVVLALPNEAVQSLLQDPSLDRYFKEFTTASAITIYLGFDVPDAVLPADGTGFIVSHNSNVQCNAATWTSRKWKHTSANSKLLVRLFYKSINPAYETLRMMTDEELTAVALEDVKKSLGIDEKPMVVNVAKWIDQMPKYDLAHHEALKGLTAELAERYPNLSIAGCSYFGVGIGACIQNGKKIGEALAEKLE</sequence>
<dbReference type="EC" id="1.3.3.15" evidence="5 11"/>
<dbReference type="InterPro" id="IPR002937">
    <property type="entry name" value="Amino_oxidase"/>
</dbReference>
<dbReference type="UniPathway" id="UPA00252"/>
<organism evidence="13 14">
    <name type="scientific">Lysinibacillus sphaericus</name>
    <name type="common">Bacillus sphaericus</name>
    <dbReference type="NCBI Taxonomy" id="1421"/>
    <lineage>
        <taxon>Bacteria</taxon>
        <taxon>Bacillati</taxon>
        <taxon>Bacillota</taxon>
        <taxon>Bacilli</taxon>
        <taxon>Bacillales</taxon>
        <taxon>Bacillaceae</taxon>
        <taxon>Lysinibacillus</taxon>
    </lineage>
</organism>
<proteinExistence type="inferred from homology"/>
<evidence type="ECO:0000256" key="9">
    <source>
        <dbReference type="ARBA" id="ARBA00023002"/>
    </source>
</evidence>
<comment type="function">
    <text evidence="11">Involved in coproporphyrin-dependent heme b biosynthesis. Catalyzes the oxidation of coproporphyrinogen III to coproporphyrin III.</text>
</comment>
<evidence type="ECO:0000313" key="14">
    <source>
        <dbReference type="Proteomes" id="UP000237319"/>
    </source>
</evidence>
<evidence type="ECO:0000256" key="1">
    <source>
        <dbReference type="ARBA" id="ARBA00001755"/>
    </source>
</evidence>
<comment type="catalytic activity">
    <reaction evidence="1">
        <text>coproporphyrinogen III + 3 O2 = coproporphyrin III + 3 H2O2</text>
        <dbReference type="Rhea" id="RHEA:43436"/>
        <dbReference type="ChEBI" id="CHEBI:15379"/>
        <dbReference type="ChEBI" id="CHEBI:16240"/>
        <dbReference type="ChEBI" id="CHEBI:57309"/>
        <dbReference type="ChEBI" id="CHEBI:131725"/>
        <dbReference type="EC" id="1.3.3.15"/>
    </reaction>
    <physiologicalReaction direction="left-to-right" evidence="1">
        <dbReference type="Rhea" id="RHEA:43437"/>
    </physiologicalReaction>
</comment>
<dbReference type="InterPro" id="IPR036188">
    <property type="entry name" value="FAD/NAD-bd_sf"/>
</dbReference>
<keyword evidence="9 11" id="KW-0560">Oxidoreductase</keyword>
<evidence type="ECO:0000256" key="3">
    <source>
        <dbReference type="ARBA" id="ARBA00004744"/>
    </source>
</evidence>
<keyword evidence="11" id="KW-0963">Cytoplasm</keyword>
<dbReference type="GO" id="GO:0005737">
    <property type="term" value="C:cytoplasm"/>
    <property type="evidence" value="ECO:0007669"/>
    <property type="project" value="UniProtKB-SubCell"/>
</dbReference>
<comment type="similarity">
    <text evidence="4 11">Belongs to the protoporphyrinogen/coproporphyrinogen oxidase family. Coproporphyrinogen III oxidase subfamily.</text>
</comment>
<comment type="cofactor">
    <cofactor evidence="2 11">
        <name>FAD</name>
        <dbReference type="ChEBI" id="CHEBI:57692"/>
    </cofactor>
</comment>
<evidence type="ECO:0000256" key="2">
    <source>
        <dbReference type="ARBA" id="ARBA00001974"/>
    </source>
</evidence>
<evidence type="ECO:0000256" key="10">
    <source>
        <dbReference type="ARBA" id="ARBA00023133"/>
    </source>
</evidence>
<comment type="subcellular location">
    <subcellularLocation>
        <location evidence="11">Cytoplasm</location>
    </subcellularLocation>
</comment>
<dbReference type="EMBL" id="PGLV01000007">
    <property type="protein sequence ID" value="POZ54226.1"/>
    <property type="molecule type" value="Genomic_DNA"/>
</dbReference>
<evidence type="ECO:0000256" key="8">
    <source>
        <dbReference type="ARBA" id="ARBA00022827"/>
    </source>
</evidence>
<evidence type="ECO:0000256" key="6">
    <source>
        <dbReference type="ARBA" id="ARBA00019046"/>
    </source>
</evidence>
<evidence type="ECO:0000256" key="4">
    <source>
        <dbReference type="ARBA" id="ARBA00008310"/>
    </source>
</evidence>
<dbReference type="PANTHER" id="PTHR42923:SF3">
    <property type="entry name" value="PROTOPORPHYRINOGEN OXIDASE"/>
    <property type="match status" value="1"/>
</dbReference>
<evidence type="ECO:0000259" key="12">
    <source>
        <dbReference type="Pfam" id="PF01593"/>
    </source>
</evidence>
<dbReference type="Gene3D" id="1.10.3110.10">
    <property type="entry name" value="protoporphyrinogen ix oxidase, domain 3"/>
    <property type="match status" value="1"/>
</dbReference>
<dbReference type="PANTHER" id="PTHR42923">
    <property type="entry name" value="PROTOPORPHYRINOGEN OXIDASE"/>
    <property type="match status" value="1"/>
</dbReference>
<keyword evidence="14" id="KW-1185">Reference proteome</keyword>
<dbReference type="SUPFAM" id="SSF51905">
    <property type="entry name" value="FAD/NAD(P)-binding domain"/>
    <property type="match status" value="1"/>
</dbReference>